<keyword evidence="3" id="KW-1185">Reference proteome</keyword>
<accession>A0ABR8F1C9</accession>
<evidence type="ECO:0000259" key="1">
    <source>
        <dbReference type="Pfam" id="PF19266"/>
    </source>
</evidence>
<dbReference type="EMBL" id="JACJTE010000039">
    <property type="protein sequence ID" value="MBD2563973.1"/>
    <property type="molecule type" value="Genomic_DNA"/>
</dbReference>
<name>A0ABR8F1C9_NOSLI</name>
<evidence type="ECO:0000313" key="2">
    <source>
        <dbReference type="EMBL" id="MBD2563973.1"/>
    </source>
</evidence>
<reference evidence="2 3" key="1">
    <citation type="journal article" date="2020" name="ISME J.">
        <title>Comparative genomics reveals insights into cyanobacterial evolution and habitat adaptation.</title>
        <authorList>
            <person name="Chen M.Y."/>
            <person name="Teng W.K."/>
            <person name="Zhao L."/>
            <person name="Hu C.X."/>
            <person name="Zhou Y.K."/>
            <person name="Han B.P."/>
            <person name="Song L.R."/>
            <person name="Shu W.S."/>
        </authorList>
    </citation>
    <scope>NUCLEOTIDE SEQUENCE [LARGE SCALE GENOMIC DNA]</scope>
    <source>
        <strain evidence="2 3">FACHB-391</strain>
    </source>
</reference>
<comment type="caution">
    <text evidence="2">The sequence shown here is derived from an EMBL/GenBank/DDBJ whole genome shotgun (WGS) entry which is preliminary data.</text>
</comment>
<dbReference type="InterPro" id="IPR045361">
    <property type="entry name" value="CIS_tube_prot_N"/>
</dbReference>
<gene>
    <name evidence="2" type="ORF">H6G95_25875</name>
</gene>
<feature type="domain" description="Contractile injection system tube protein N-terminal" evidence="1">
    <location>
        <begin position="7"/>
        <end position="159"/>
    </location>
</feature>
<proteinExistence type="predicted"/>
<dbReference type="RefSeq" id="WP_190899528.1">
    <property type="nucleotide sequence ID" value="NZ_JACJTE010000039.1"/>
</dbReference>
<dbReference type="Pfam" id="PF19266">
    <property type="entry name" value="CIS_tube"/>
    <property type="match status" value="1"/>
</dbReference>
<organism evidence="2 3">
    <name type="scientific">Nostoc linckia FACHB-391</name>
    <dbReference type="NCBI Taxonomy" id="2692906"/>
    <lineage>
        <taxon>Bacteria</taxon>
        <taxon>Bacillati</taxon>
        <taxon>Cyanobacteriota</taxon>
        <taxon>Cyanophyceae</taxon>
        <taxon>Nostocales</taxon>
        <taxon>Nostocaceae</taxon>
        <taxon>Nostoc</taxon>
    </lineage>
</organism>
<sequence>MSDRGTLEKLTILSYEKADYSDKQPVPKFEAYVNPNEITIAYEIEYDGAQGAGTTNSRMNFKKAKPGDMSLTFFLDGTGANGQMIEVQKKVEEFQIVTGYNGKIHRTSYLKIVWGTLQVKRCVLKSASIAYKLFKPNGVPLRAIITANFTDNSDDKTRQAIAQDESSDLTHIRLVIAGDKLPNLCYEIYGDPNYYLQVARANQIENFRKLTPGTKILFPPILKN</sequence>
<protein>
    <recommendedName>
        <fullName evidence="1">Contractile injection system tube protein N-terminal domain-containing protein</fullName>
    </recommendedName>
</protein>
<evidence type="ECO:0000313" key="3">
    <source>
        <dbReference type="Proteomes" id="UP000604661"/>
    </source>
</evidence>
<dbReference type="Proteomes" id="UP000604661">
    <property type="component" value="Unassembled WGS sequence"/>
</dbReference>